<sequence length="151" mass="16874">MRQAEVLRAYHRDYLMCQDVAIELPTGAGKTLVGGLIAEWRRRQHGERVAYLTPTKQLARQAAERARSYGISVCLLTGRHTTWDPAERARFQQGQAVAFAAYSSVFNSNPKLEAQTLILDDAHAAEGAVAANWSVSIPRQWRRIRGVVATR</sequence>
<keyword evidence="2" id="KW-0347">Helicase</keyword>
<keyword evidence="2" id="KW-0067">ATP-binding</keyword>
<dbReference type="Pfam" id="PF00270">
    <property type="entry name" value="DEAD"/>
    <property type="match status" value="1"/>
</dbReference>
<dbReference type="RefSeq" id="WP_192785331.1">
    <property type="nucleotide sequence ID" value="NZ_JADBEK010000001.1"/>
</dbReference>
<keyword evidence="3" id="KW-1185">Reference proteome</keyword>
<dbReference type="InterPro" id="IPR011545">
    <property type="entry name" value="DEAD/DEAH_box_helicase_dom"/>
</dbReference>
<evidence type="ECO:0000259" key="1">
    <source>
        <dbReference type="PROSITE" id="PS51192"/>
    </source>
</evidence>
<keyword evidence="2" id="KW-0378">Hydrolase</keyword>
<dbReference type="GO" id="GO:0004386">
    <property type="term" value="F:helicase activity"/>
    <property type="evidence" value="ECO:0007669"/>
    <property type="project" value="UniProtKB-KW"/>
</dbReference>
<reference evidence="2 3" key="1">
    <citation type="submission" date="2020-10" db="EMBL/GenBank/DDBJ databases">
        <title>Sequencing the genomes of 1000 actinobacteria strains.</title>
        <authorList>
            <person name="Klenk H.-P."/>
        </authorList>
    </citation>
    <scope>NUCLEOTIDE SEQUENCE [LARGE SCALE GENOMIC DNA]</scope>
    <source>
        <strain evidence="2 3">DSM 43173</strain>
    </source>
</reference>
<dbReference type="Proteomes" id="UP000633509">
    <property type="component" value="Unassembled WGS sequence"/>
</dbReference>
<feature type="domain" description="Helicase ATP-binding" evidence="1">
    <location>
        <begin position="11"/>
        <end position="151"/>
    </location>
</feature>
<accession>A0ABR9LUR4</accession>
<dbReference type="InterPro" id="IPR014001">
    <property type="entry name" value="Helicase_ATP-bd"/>
</dbReference>
<comment type="caution">
    <text evidence="2">The sequence shown here is derived from an EMBL/GenBank/DDBJ whole genome shotgun (WGS) entry which is preliminary data.</text>
</comment>
<proteinExistence type="predicted"/>
<dbReference type="SUPFAM" id="SSF52540">
    <property type="entry name" value="P-loop containing nucleoside triphosphate hydrolases"/>
    <property type="match status" value="1"/>
</dbReference>
<evidence type="ECO:0000313" key="2">
    <source>
        <dbReference type="EMBL" id="MBE1584390.1"/>
    </source>
</evidence>
<gene>
    <name evidence="2" type="ORF">H4W80_002648</name>
</gene>
<dbReference type="Gene3D" id="3.40.50.300">
    <property type="entry name" value="P-loop containing nucleotide triphosphate hydrolases"/>
    <property type="match status" value="1"/>
</dbReference>
<keyword evidence="2" id="KW-0547">Nucleotide-binding</keyword>
<dbReference type="PROSITE" id="PS51192">
    <property type="entry name" value="HELICASE_ATP_BIND_1"/>
    <property type="match status" value="1"/>
</dbReference>
<organism evidence="2 3">
    <name type="scientific">Nonomuraea angiospora</name>
    <dbReference type="NCBI Taxonomy" id="46172"/>
    <lineage>
        <taxon>Bacteria</taxon>
        <taxon>Bacillati</taxon>
        <taxon>Actinomycetota</taxon>
        <taxon>Actinomycetes</taxon>
        <taxon>Streptosporangiales</taxon>
        <taxon>Streptosporangiaceae</taxon>
        <taxon>Nonomuraea</taxon>
    </lineage>
</organism>
<dbReference type="InterPro" id="IPR027417">
    <property type="entry name" value="P-loop_NTPase"/>
</dbReference>
<evidence type="ECO:0000313" key="3">
    <source>
        <dbReference type="Proteomes" id="UP000633509"/>
    </source>
</evidence>
<name>A0ABR9LUR4_9ACTN</name>
<dbReference type="EMBL" id="JADBEK010000001">
    <property type="protein sequence ID" value="MBE1584390.1"/>
    <property type="molecule type" value="Genomic_DNA"/>
</dbReference>
<protein>
    <submittedName>
        <fullName evidence="2">Superfamily II DNA or RNA helicase</fullName>
    </submittedName>
</protein>